<dbReference type="EMBL" id="GBXM01020975">
    <property type="protein sequence ID" value="JAH87602.1"/>
    <property type="molecule type" value="Transcribed_RNA"/>
</dbReference>
<name>A0A0E9WB65_ANGAN</name>
<organism evidence="1">
    <name type="scientific">Anguilla anguilla</name>
    <name type="common">European freshwater eel</name>
    <name type="synonym">Muraena anguilla</name>
    <dbReference type="NCBI Taxonomy" id="7936"/>
    <lineage>
        <taxon>Eukaryota</taxon>
        <taxon>Metazoa</taxon>
        <taxon>Chordata</taxon>
        <taxon>Craniata</taxon>
        <taxon>Vertebrata</taxon>
        <taxon>Euteleostomi</taxon>
        <taxon>Actinopterygii</taxon>
        <taxon>Neopterygii</taxon>
        <taxon>Teleostei</taxon>
        <taxon>Anguilliformes</taxon>
        <taxon>Anguillidae</taxon>
        <taxon>Anguilla</taxon>
    </lineage>
</organism>
<sequence>MRQNSYIGKQPATKTLKWRKKEGFASLFARQFFRTEKKALSNLSLSSAFAFSTKF</sequence>
<evidence type="ECO:0000313" key="1">
    <source>
        <dbReference type="EMBL" id="JAH87602.1"/>
    </source>
</evidence>
<reference evidence="1" key="1">
    <citation type="submission" date="2014-11" db="EMBL/GenBank/DDBJ databases">
        <authorList>
            <person name="Amaro Gonzalez C."/>
        </authorList>
    </citation>
    <scope>NUCLEOTIDE SEQUENCE</scope>
</reference>
<accession>A0A0E9WB65</accession>
<proteinExistence type="predicted"/>
<protein>
    <submittedName>
        <fullName evidence="1">Uncharacterized protein</fullName>
    </submittedName>
</protein>
<reference evidence="1" key="2">
    <citation type="journal article" date="2015" name="Fish Shellfish Immunol.">
        <title>Early steps in the European eel (Anguilla anguilla)-Vibrio vulnificus interaction in the gills: Role of the RtxA13 toxin.</title>
        <authorList>
            <person name="Callol A."/>
            <person name="Pajuelo D."/>
            <person name="Ebbesson L."/>
            <person name="Teles M."/>
            <person name="MacKenzie S."/>
            <person name="Amaro C."/>
        </authorList>
    </citation>
    <scope>NUCLEOTIDE SEQUENCE</scope>
</reference>
<dbReference type="AlphaFoldDB" id="A0A0E9WB65"/>